<comment type="caution">
    <text evidence="1">The sequence shown here is derived from an EMBL/GenBank/DDBJ whole genome shotgun (WGS) entry which is preliminary data.</text>
</comment>
<dbReference type="Proteomes" id="UP001499987">
    <property type="component" value="Unassembled WGS sequence"/>
</dbReference>
<gene>
    <name evidence="1" type="ORF">GCM10009663_37390</name>
</gene>
<keyword evidence="2" id="KW-1185">Reference proteome</keyword>
<proteinExistence type="predicted"/>
<reference evidence="1 2" key="1">
    <citation type="journal article" date="2019" name="Int. J. Syst. Evol. Microbiol.">
        <title>The Global Catalogue of Microorganisms (GCM) 10K type strain sequencing project: providing services to taxonomists for standard genome sequencing and annotation.</title>
        <authorList>
            <consortium name="The Broad Institute Genomics Platform"/>
            <consortium name="The Broad Institute Genome Sequencing Center for Infectious Disease"/>
            <person name="Wu L."/>
            <person name="Ma J."/>
        </authorList>
    </citation>
    <scope>NUCLEOTIDE SEQUENCE [LARGE SCALE GENOMIC DNA]</scope>
    <source>
        <strain evidence="1 2">JCM 13002</strain>
    </source>
</reference>
<sequence>MNASVIRPMTDHRPAAVITGPVSYGGRLGEEVATVDVPVRLVVDLVRDRVVPGAVRLRARRRRALLGGGAPVRVPGRLALRSRLELLDGASTGRLTVEPGGAAVRFDFGGAAPAVEIPTGGLVVVATAAEPDRWASAVARTVLRYESSPGRPVWIETTAADAPLVRRALTGGR</sequence>
<accession>A0ABN1TJN1</accession>
<evidence type="ECO:0000313" key="2">
    <source>
        <dbReference type="Proteomes" id="UP001499987"/>
    </source>
</evidence>
<name>A0ABN1TJN1_9ACTN</name>
<dbReference type="EMBL" id="BAAALD010000034">
    <property type="protein sequence ID" value="GAA1090182.1"/>
    <property type="molecule type" value="Genomic_DNA"/>
</dbReference>
<protein>
    <submittedName>
        <fullName evidence="1">Uncharacterized protein</fullName>
    </submittedName>
</protein>
<evidence type="ECO:0000313" key="1">
    <source>
        <dbReference type="EMBL" id="GAA1090182.1"/>
    </source>
</evidence>
<organism evidence="1 2">
    <name type="scientific">Kitasatospora arboriphila</name>
    <dbReference type="NCBI Taxonomy" id="258052"/>
    <lineage>
        <taxon>Bacteria</taxon>
        <taxon>Bacillati</taxon>
        <taxon>Actinomycetota</taxon>
        <taxon>Actinomycetes</taxon>
        <taxon>Kitasatosporales</taxon>
        <taxon>Streptomycetaceae</taxon>
        <taxon>Kitasatospora</taxon>
    </lineage>
</organism>